<evidence type="ECO:0000313" key="3">
    <source>
        <dbReference type="Proteomes" id="UP000054248"/>
    </source>
</evidence>
<evidence type="ECO:0000313" key="2">
    <source>
        <dbReference type="EMBL" id="KIO23451.1"/>
    </source>
</evidence>
<feature type="compositionally biased region" description="Low complexity" evidence="1">
    <location>
        <begin position="10"/>
        <end position="20"/>
    </location>
</feature>
<name>A0A0C3QD46_9AGAM</name>
<dbReference type="HOGENOM" id="CLU_011993_0_0_1"/>
<protein>
    <recommendedName>
        <fullName evidence="4">F-box domain-containing protein</fullName>
    </recommendedName>
</protein>
<sequence>MLHLTRKHSSSNSGRGSTASKTHSKVYYKHRKLRRKRAYDSLIPSLIIPKRDFLQRLPLELLAEILKFSSSITVLAVARTCKWLCETLTHKDQEFIWKAARSNYFGEKLPDPPPGLPEPAYASAIFDVGNCLNCGCPWPNPPRIFYFGHRICFKDECRRSVKRYFTSTLVVPDEVDKEIFGGLLPQALYRWHMDIDVEGITYSRAAYRIKDFTEFLRLWRASEGDPQGRDGIIKCLITRQLRNAPYYKHQRQYSKWFQLWIHLETYFKEGNSTFIRAIANKSGWVLEDLVNAPTLKSLMDAWWRVYEPEIAKEVGTLAEIRTRRSEERARVQRQEDIEKLWQSLRQLRPYEGCYSVPPFNIFLSLPFIRNVERTNISDLGARFGDGPTFQALLHTEISAWRHGTQKALATALGYKKIGGKTKSGSEHYKDQREFLDRATSLFECSKCWRTGPISMQLTTMTHGAVVVHRCPKGTTATHVDPITGEERTKENRDWNVNNFVPDKVAIAAVRLALSLADPPFDESTSISTVVSDERLASFPRYACLTCPSRITMNIGEIPGHAKRHKALFEASAQKNPSGLDGKIGLELGWVATEPVTKDGLSIRSDIYRHTEQLMSNTPSGKRKCALREYACRHCEFSLTNTSRAPRLFTVDGLHSHLKASHGIYPLRNEDFCHVPKLSYPNLERTQQSEETAIVSCQPRSDVAVVGRARTSSNDPKLWTADQLVVDEGDS</sequence>
<dbReference type="SUPFAM" id="SSF81383">
    <property type="entry name" value="F-box domain"/>
    <property type="match status" value="1"/>
</dbReference>
<accession>A0A0C3QD46</accession>
<reference evidence="2 3" key="1">
    <citation type="submission" date="2014-04" db="EMBL/GenBank/DDBJ databases">
        <authorList>
            <consortium name="DOE Joint Genome Institute"/>
            <person name="Kuo A."/>
            <person name="Girlanda M."/>
            <person name="Perotto S."/>
            <person name="Kohler A."/>
            <person name="Nagy L.G."/>
            <person name="Floudas D."/>
            <person name="Copeland A."/>
            <person name="Barry K.W."/>
            <person name="Cichocki N."/>
            <person name="Veneault-Fourrey C."/>
            <person name="LaButti K."/>
            <person name="Lindquist E.A."/>
            <person name="Lipzen A."/>
            <person name="Lundell T."/>
            <person name="Morin E."/>
            <person name="Murat C."/>
            <person name="Sun H."/>
            <person name="Tunlid A."/>
            <person name="Henrissat B."/>
            <person name="Grigoriev I.V."/>
            <person name="Hibbett D.S."/>
            <person name="Martin F."/>
            <person name="Nordberg H.P."/>
            <person name="Cantor M.N."/>
            <person name="Hua S.X."/>
        </authorList>
    </citation>
    <scope>NUCLEOTIDE SEQUENCE [LARGE SCALE GENOMIC DNA]</scope>
    <source>
        <strain evidence="2 3">MUT 4182</strain>
    </source>
</reference>
<dbReference type="AlphaFoldDB" id="A0A0C3QD46"/>
<evidence type="ECO:0000256" key="1">
    <source>
        <dbReference type="SAM" id="MobiDB-lite"/>
    </source>
</evidence>
<feature type="region of interest" description="Disordered" evidence="1">
    <location>
        <begin position="1"/>
        <end position="24"/>
    </location>
</feature>
<keyword evidence="3" id="KW-1185">Reference proteome</keyword>
<reference evidence="3" key="2">
    <citation type="submission" date="2015-01" db="EMBL/GenBank/DDBJ databases">
        <title>Evolutionary Origins and Diversification of the Mycorrhizal Mutualists.</title>
        <authorList>
            <consortium name="DOE Joint Genome Institute"/>
            <consortium name="Mycorrhizal Genomics Consortium"/>
            <person name="Kohler A."/>
            <person name="Kuo A."/>
            <person name="Nagy L.G."/>
            <person name="Floudas D."/>
            <person name="Copeland A."/>
            <person name="Barry K.W."/>
            <person name="Cichocki N."/>
            <person name="Veneault-Fourrey C."/>
            <person name="LaButti K."/>
            <person name="Lindquist E.A."/>
            <person name="Lipzen A."/>
            <person name="Lundell T."/>
            <person name="Morin E."/>
            <person name="Murat C."/>
            <person name="Riley R."/>
            <person name="Ohm R."/>
            <person name="Sun H."/>
            <person name="Tunlid A."/>
            <person name="Henrissat B."/>
            <person name="Grigoriev I.V."/>
            <person name="Hibbett D.S."/>
            <person name="Martin F."/>
        </authorList>
    </citation>
    <scope>NUCLEOTIDE SEQUENCE [LARGE SCALE GENOMIC DNA]</scope>
    <source>
        <strain evidence="3">MUT 4182</strain>
    </source>
</reference>
<organism evidence="2 3">
    <name type="scientific">Tulasnella calospora MUT 4182</name>
    <dbReference type="NCBI Taxonomy" id="1051891"/>
    <lineage>
        <taxon>Eukaryota</taxon>
        <taxon>Fungi</taxon>
        <taxon>Dikarya</taxon>
        <taxon>Basidiomycota</taxon>
        <taxon>Agaricomycotina</taxon>
        <taxon>Agaricomycetes</taxon>
        <taxon>Cantharellales</taxon>
        <taxon>Tulasnellaceae</taxon>
        <taxon>Tulasnella</taxon>
    </lineage>
</organism>
<proteinExistence type="predicted"/>
<gene>
    <name evidence="2" type="ORF">M407DRAFT_27058</name>
</gene>
<dbReference type="EMBL" id="KN823084">
    <property type="protein sequence ID" value="KIO23451.1"/>
    <property type="molecule type" value="Genomic_DNA"/>
</dbReference>
<dbReference type="InterPro" id="IPR036047">
    <property type="entry name" value="F-box-like_dom_sf"/>
</dbReference>
<dbReference type="Proteomes" id="UP000054248">
    <property type="component" value="Unassembled WGS sequence"/>
</dbReference>
<dbReference type="OrthoDB" id="3248149at2759"/>
<evidence type="ECO:0008006" key="4">
    <source>
        <dbReference type="Google" id="ProtNLM"/>
    </source>
</evidence>